<reference evidence="2 3" key="1">
    <citation type="submission" date="2018-07" db="EMBL/GenBank/DDBJ databases">
        <title>Genomic Encyclopedia of Type Strains, Phase III (KMG-III): the genomes of soil and plant-associated and newly described type strains.</title>
        <authorList>
            <person name="Whitman W."/>
        </authorList>
    </citation>
    <scope>NUCLEOTIDE SEQUENCE [LARGE SCALE GENOMIC DNA]</scope>
    <source>
        <strain evidence="2 3">CECT 7506</strain>
    </source>
</reference>
<protein>
    <submittedName>
        <fullName evidence="2">3-phytase</fullName>
    </submittedName>
</protein>
<comment type="caution">
    <text evidence="2">The sequence shown here is derived from an EMBL/GenBank/DDBJ whole genome shotgun (WGS) entry which is preliminary data.</text>
</comment>
<dbReference type="AlphaFoldDB" id="A0A368W7C8"/>
<dbReference type="EMBL" id="QPJD01000001">
    <property type="protein sequence ID" value="RCW51902.1"/>
    <property type="molecule type" value="Genomic_DNA"/>
</dbReference>
<keyword evidence="3" id="KW-1185">Reference proteome</keyword>
<dbReference type="OrthoDB" id="292013at2"/>
<dbReference type="InterPro" id="IPR011042">
    <property type="entry name" value="6-blade_b-propeller_TolB-like"/>
</dbReference>
<evidence type="ECO:0000259" key="1">
    <source>
        <dbReference type="PROSITE" id="PS51662"/>
    </source>
</evidence>
<dbReference type="Proteomes" id="UP000252415">
    <property type="component" value="Unassembled WGS sequence"/>
</dbReference>
<sequence>MNNLSKTISISILTASVLFSSWVGVTYADDIYNNFTITADDETTPVQTSDDAADDPAIWVHPIDTSKSKLITTNKKSGLIVYDLDGNQIQSYPFGELNNVDLRYNFPLSGKNIDIVGATNRSEGKNTIEIYSFNGNTGELQNIIDPEQPIQSDVSEVYGYSFYHSLKTGKFYAMLTGKDGGFEQYELIDNGKGKVQGKKVRQFKLPTQTEGMVADDEYGKLYIGEEDSAIWKFIAEPDGGSQGTIVDRADGNHLTADIEGLTIYYGEDGEGYLIASSQGNNTYAIYDREEDNEYIRSFAIGDNNIIDGTSDTDGIDVIGFGLGKKYPYGVFVAQDGENVDNGQAVNQNFKIVSWKKIADKIDADLDFDDQVNPRKLEDRTDDLEDGNDD</sequence>
<dbReference type="SUPFAM" id="SSF50956">
    <property type="entry name" value="Thermostable phytase (3-phytase)"/>
    <property type="match status" value="1"/>
</dbReference>
<dbReference type="GO" id="GO:0016158">
    <property type="term" value="F:inositol hexakisphosphate 3-phosphatase activity"/>
    <property type="evidence" value="ECO:0007669"/>
    <property type="project" value="InterPro"/>
</dbReference>
<feature type="domain" description="BPP" evidence="1">
    <location>
        <begin position="27"/>
        <end position="361"/>
    </location>
</feature>
<accession>A0A368W7C8</accession>
<dbReference type="RefSeq" id="WP_114378142.1">
    <property type="nucleotide sequence ID" value="NZ_QPJD01000001.1"/>
</dbReference>
<name>A0A368W7C8_9BACL</name>
<dbReference type="PROSITE" id="PS51662">
    <property type="entry name" value="BP_PHYTASE"/>
    <property type="match status" value="1"/>
</dbReference>
<gene>
    <name evidence="2" type="ORF">DFP97_101247</name>
</gene>
<evidence type="ECO:0000313" key="3">
    <source>
        <dbReference type="Proteomes" id="UP000252415"/>
    </source>
</evidence>
<dbReference type="Gene3D" id="2.120.10.30">
    <property type="entry name" value="TolB, C-terminal domain"/>
    <property type="match status" value="1"/>
</dbReference>
<proteinExistence type="predicted"/>
<dbReference type="InterPro" id="IPR003431">
    <property type="entry name" value="B-propeller_Phytase"/>
</dbReference>
<organism evidence="2 3">
    <name type="scientific">Paenibacillus prosopidis</name>
    <dbReference type="NCBI Taxonomy" id="630520"/>
    <lineage>
        <taxon>Bacteria</taxon>
        <taxon>Bacillati</taxon>
        <taxon>Bacillota</taxon>
        <taxon>Bacilli</taxon>
        <taxon>Bacillales</taxon>
        <taxon>Paenibacillaceae</taxon>
        <taxon>Paenibacillus</taxon>
    </lineage>
</organism>
<evidence type="ECO:0000313" key="2">
    <source>
        <dbReference type="EMBL" id="RCW51902.1"/>
    </source>
</evidence>
<dbReference type="Pfam" id="PF02333">
    <property type="entry name" value="Phytase"/>
    <property type="match status" value="1"/>
</dbReference>